<proteinExistence type="predicted"/>
<organism evidence="2 3">
    <name type="scientific">Dryococelus australis</name>
    <dbReference type="NCBI Taxonomy" id="614101"/>
    <lineage>
        <taxon>Eukaryota</taxon>
        <taxon>Metazoa</taxon>
        <taxon>Ecdysozoa</taxon>
        <taxon>Arthropoda</taxon>
        <taxon>Hexapoda</taxon>
        <taxon>Insecta</taxon>
        <taxon>Pterygota</taxon>
        <taxon>Neoptera</taxon>
        <taxon>Polyneoptera</taxon>
        <taxon>Phasmatodea</taxon>
        <taxon>Verophasmatodea</taxon>
        <taxon>Anareolatae</taxon>
        <taxon>Phasmatidae</taxon>
        <taxon>Eurycanthinae</taxon>
        <taxon>Dryococelus</taxon>
    </lineage>
</organism>
<protein>
    <submittedName>
        <fullName evidence="2">Uncharacterized protein</fullName>
    </submittedName>
</protein>
<dbReference type="EMBL" id="JARBHB010000006">
    <property type="protein sequence ID" value="KAJ8880274.1"/>
    <property type="molecule type" value="Genomic_DNA"/>
</dbReference>
<evidence type="ECO:0000313" key="2">
    <source>
        <dbReference type="EMBL" id="KAJ8880274.1"/>
    </source>
</evidence>
<evidence type="ECO:0000313" key="3">
    <source>
        <dbReference type="Proteomes" id="UP001159363"/>
    </source>
</evidence>
<accession>A0ABQ9H7M7</accession>
<evidence type="ECO:0000256" key="1">
    <source>
        <dbReference type="SAM" id="MobiDB-lite"/>
    </source>
</evidence>
<keyword evidence="3" id="KW-1185">Reference proteome</keyword>
<reference evidence="2 3" key="1">
    <citation type="submission" date="2023-02" db="EMBL/GenBank/DDBJ databases">
        <title>LHISI_Scaffold_Assembly.</title>
        <authorList>
            <person name="Stuart O.P."/>
            <person name="Cleave R."/>
            <person name="Magrath M.J.L."/>
            <person name="Mikheyev A.S."/>
        </authorList>
    </citation>
    <scope>NUCLEOTIDE SEQUENCE [LARGE SCALE GENOMIC DNA]</scope>
    <source>
        <strain evidence="2">Daus_M_001</strain>
        <tissue evidence="2">Leg muscle</tissue>
    </source>
</reference>
<feature type="compositionally biased region" description="Low complexity" evidence="1">
    <location>
        <begin position="87"/>
        <end position="96"/>
    </location>
</feature>
<dbReference type="Proteomes" id="UP001159363">
    <property type="component" value="Chromosome 5"/>
</dbReference>
<sequence length="552" mass="61149">MREVRGDLQRRAVTCAKEVYRNLCAPDFQRIKFLGLSYQECSGHLPNISQRYSGCREPSRSGNAEGRASSGARCAKTVKRQAGRATSGGESVTSGSEVCGLPASGLLRKLLWPILLQISHEEEERILNNKVFGINRQEFARFHKFGVRLNEWKFTSLPLPPPNNSFGISRTLTFPKQGFSTDIRVCREGKRGENADGRTTECQGARNKEYPEKTPLVKGVGFFFFFTFPTGENRVRRGWGSKPVDLGGRRASRPCYTAAAGDFEKRARRKHRVLKSSALCPERLECLKDYGKGRGIGEGIGHGLCLGAIPAFAWNDFGKPWKTEIRIAADRDLKPGSSRMRVHAGMKGRGKWEIPEKTRRSTAFCGTIPTCENPGKRPVPNKEVPLLLLHQVAHKEQLSMSLLKLHVIRTWPESCNVKLRVTDPAILVLPVYTSVSRYSVEQHVSYCPTVLANGVRSLGPGKPYCKVVSSERGRGGLVVHLLASHQDGCGYIPGGVAPGFPHIVIAPVDAAGRRVFSGISRFPPPHFSILTSLYPHRLSRPRCNSRTNLSKL</sequence>
<name>A0ABQ9H7M7_9NEOP</name>
<gene>
    <name evidence="2" type="ORF">PR048_016740</name>
</gene>
<feature type="region of interest" description="Disordered" evidence="1">
    <location>
        <begin position="54"/>
        <end position="96"/>
    </location>
</feature>
<comment type="caution">
    <text evidence="2">The sequence shown here is derived from an EMBL/GenBank/DDBJ whole genome shotgun (WGS) entry which is preliminary data.</text>
</comment>